<dbReference type="EMBL" id="ABJB010702184">
    <property type="status" value="NOT_ANNOTATED_CDS"/>
    <property type="molecule type" value="Genomic_DNA"/>
</dbReference>
<dbReference type="Proteomes" id="UP000001555">
    <property type="component" value="Unassembled WGS sequence"/>
</dbReference>
<name>B7PGX9_IXOSC</name>
<organism>
    <name type="scientific">Ixodes scapularis</name>
    <name type="common">Black-legged tick</name>
    <name type="synonym">Deer tick</name>
    <dbReference type="NCBI Taxonomy" id="6945"/>
    <lineage>
        <taxon>Eukaryota</taxon>
        <taxon>Metazoa</taxon>
        <taxon>Ecdysozoa</taxon>
        <taxon>Arthropoda</taxon>
        <taxon>Chelicerata</taxon>
        <taxon>Arachnida</taxon>
        <taxon>Acari</taxon>
        <taxon>Parasitiformes</taxon>
        <taxon>Ixodida</taxon>
        <taxon>Ixodoidea</taxon>
        <taxon>Ixodidae</taxon>
        <taxon>Ixodinae</taxon>
        <taxon>Ixodes</taxon>
    </lineage>
</organism>
<accession>B7PGX9</accession>
<dbReference type="EnsemblMetazoa" id="ISCW003905-RA">
    <property type="protein sequence ID" value="ISCW003905-PA"/>
    <property type="gene ID" value="ISCW003905"/>
</dbReference>
<evidence type="ECO:0000313" key="3">
    <source>
        <dbReference type="Proteomes" id="UP000001555"/>
    </source>
</evidence>
<dbReference type="AlphaFoldDB" id="B7PGX9"/>
<proteinExistence type="predicted"/>
<dbReference type="InParanoid" id="B7PGX9"/>
<dbReference type="OrthoDB" id="10665269at2759"/>
<sequence>MDNRMDATFRENAQEVRFAVENEISVLNMDDGGRRKFKQFTGGDRVANRQPYDKCNSDFHITAKFVTASNDLPYISKTMQAEQSRLMITPTVSSSIPDQAVLRNTLLGVMAADRYSRKLLGKPYSSYDEYNTFFPEWYPNILDPSFPNDVCDTARSIPSQRLLLSNPILTTDEAKEKLGAALCRILLEKIVPSMSGLSNTRDTVRKLYSYVRSNFRLFDGYKDVVLVVLKRLIVYRKGRRIQVDILRSAVTQQLYDTKNLLHGVLFGKHRDAGVEAFIPAENACKTLDGFKNVLRRLHFAIIEIGSDAVLCDFEWIQ</sequence>
<dbReference type="EMBL" id="DS709945">
    <property type="protein sequence ID" value="EEC05851.1"/>
    <property type="molecule type" value="Genomic_DNA"/>
</dbReference>
<dbReference type="VEuPathDB" id="VectorBase:ISCW003905"/>
<evidence type="ECO:0000313" key="2">
    <source>
        <dbReference type="EnsemblMetazoa" id="ISCW003905-PA"/>
    </source>
</evidence>
<dbReference type="VEuPathDB" id="VectorBase:ISCP_037947"/>
<reference evidence="2" key="2">
    <citation type="submission" date="2020-05" db="UniProtKB">
        <authorList>
            <consortium name="EnsemblMetazoa"/>
        </authorList>
    </citation>
    <scope>IDENTIFICATION</scope>
    <source>
        <strain evidence="2">wikel</strain>
    </source>
</reference>
<reference evidence="1 3" key="1">
    <citation type="submission" date="2008-03" db="EMBL/GenBank/DDBJ databases">
        <title>Annotation of Ixodes scapularis.</title>
        <authorList>
            <consortium name="Ixodes scapularis Genome Project Consortium"/>
            <person name="Caler E."/>
            <person name="Hannick L.I."/>
            <person name="Bidwell S."/>
            <person name="Joardar V."/>
            <person name="Thiagarajan M."/>
            <person name="Amedeo P."/>
            <person name="Galinsky K.J."/>
            <person name="Schobel S."/>
            <person name="Inman J."/>
            <person name="Hostetler J."/>
            <person name="Miller J."/>
            <person name="Hammond M."/>
            <person name="Megy K."/>
            <person name="Lawson D."/>
            <person name="Kodira C."/>
            <person name="Sutton G."/>
            <person name="Meyer J."/>
            <person name="Hill C.A."/>
            <person name="Birren B."/>
            <person name="Nene V."/>
            <person name="Collins F."/>
            <person name="Alarcon-Chaidez F."/>
            <person name="Wikel S."/>
            <person name="Strausberg R."/>
        </authorList>
    </citation>
    <scope>NUCLEOTIDE SEQUENCE [LARGE SCALE GENOMIC DNA]</scope>
    <source>
        <strain evidence="3">Wikel</strain>
        <strain evidence="1">Wikel colony</strain>
    </source>
</reference>
<keyword evidence="3" id="KW-1185">Reference proteome</keyword>
<gene>
    <name evidence="1" type="ORF">IscW_ISCW003905</name>
</gene>
<protein>
    <submittedName>
        <fullName evidence="1 2">Uncharacterized protein</fullName>
    </submittedName>
</protein>
<evidence type="ECO:0000313" key="1">
    <source>
        <dbReference type="EMBL" id="EEC05851.1"/>
    </source>
</evidence>
<dbReference type="PaxDb" id="6945-B7PGX9"/>
<dbReference type="HOGENOM" id="CLU_877946_0_0_1"/>
<dbReference type="VEuPathDB" id="VectorBase:ISCI003905"/>